<name>A0A1Q2LG98_9HELI</name>
<dbReference type="KEGG" id="hbl:XJ32_03970"/>
<dbReference type="EMBL" id="CP019645">
    <property type="protein sequence ID" value="AQQ59385.1"/>
    <property type="molecule type" value="Genomic_DNA"/>
</dbReference>
<evidence type="ECO:0000313" key="2">
    <source>
        <dbReference type="Proteomes" id="UP000188298"/>
    </source>
</evidence>
<gene>
    <name evidence="1" type="ORF">XJ32_03970</name>
</gene>
<dbReference type="RefSeq" id="WP_077388430.1">
    <property type="nucleotide sequence ID" value="NZ_CP019645.1"/>
</dbReference>
<dbReference type="AlphaFoldDB" id="A0A1Q2LG98"/>
<accession>A0A1Q2LG98</accession>
<protein>
    <submittedName>
        <fullName evidence="1">Uncharacterized protein</fullName>
    </submittedName>
</protein>
<dbReference type="Proteomes" id="UP000188298">
    <property type="component" value="Chromosome"/>
</dbReference>
<proteinExistence type="predicted"/>
<sequence>MTIPNFITKLPQNIIKYKEKREKEILVLLEDIDHALNFIEQGGFLYEYIRVCRPSQTSKTFIPQAKEIKDFCKAIAKGIRVDASDEYRGFEFYDMQSIKKYHDCYLQTKILKPPSNFLLCLYEKGEFSPDEEALKFLENYKKGQERAKIVQERANELSNKAFIDSVRKKLGLKEQETKRAIYKFILLMYETFSPQDLRDYFAEFDRLALIEQKERFLA</sequence>
<evidence type="ECO:0000313" key="1">
    <source>
        <dbReference type="EMBL" id="AQQ59385.1"/>
    </source>
</evidence>
<organism evidence="1 2">
    <name type="scientific">Helicobacter bilis</name>
    <dbReference type="NCBI Taxonomy" id="37372"/>
    <lineage>
        <taxon>Bacteria</taxon>
        <taxon>Pseudomonadati</taxon>
        <taxon>Campylobacterota</taxon>
        <taxon>Epsilonproteobacteria</taxon>
        <taxon>Campylobacterales</taxon>
        <taxon>Helicobacteraceae</taxon>
        <taxon>Helicobacter</taxon>
    </lineage>
</organism>
<reference evidence="1 2" key="1">
    <citation type="submission" date="2017-02" db="EMBL/GenBank/DDBJ databases">
        <title>Whole genome sequencing of Helicobacter bilis strain AAQJH.</title>
        <authorList>
            <person name="Conlan S."/>
            <person name="Thomas P.J."/>
            <person name="Mullikin J."/>
            <person name="Palmore T.N."/>
            <person name="Frank K.M."/>
            <person name="Segre J.A."/>
        </authorList>
    </citation>
    <scope>NUCLEOTIDE SEQUENCE [LARGE SCALE GENOMIC DNA]</scope>
    <source>
        <strain evidence="1 2">AAQJH</strain>
    </source>
</reference>